<protein>
    <recommendedName>
        <fullName evidence="8">ABC transmembrane type-1 domain-containing protein</fullName>
    </recommendedName>
</protein>
<evidence type="ECO:0000313" key="9">
    <source>
        <dbReference type="EMBL" id="GAH62557.1"/>
    </source>
</evidence>
<dbReference type="GO" id="GO:0055085">
    <property type="term" value="P:transmembrane transport"/>
    <property type="evidence" value="ECO:0007669"/>
    <property type="project" value="InterPro"/>
</dbReference>
<dbReference type="AlphaFoldDB" id="X1GZI3"/>
<feature type="transmembrane region" description="Helical" evidence="7">
    <location>
        <begin position="6"/>
        <end position="24"/>
    </location>
</feature>
<keyword evidence="2" id="KW-0813">Transport</keyword>
<evidence type="ECO:0000259" key="8">
    <source>
        <dbReference type="PROSITE" id="PS50928"/>
    </source>
</evidence>
<dbReference type="SUPFAM" id="SSF161098">
    <property type="entry name" value="MetI-like"/>
    <property type="match status" value="1"/>
</dbReference>
<dbReference type="CDD" id="cd06261">
    <property type="entry name" value="TM_PBP2"/>
    <property type="match status" value="1"/>
</dbReference>
<proteinExistence type="predicted"/>
<feature type="transmembrane region" description="Helical" evidence="7">
    <location>
        <begin position="122"/>
        <end position="143"/>
    </location>
</feature>
<dbReference type="PANTHER" id="PTHR43163">
    <property type="entry name" value="DIPEPTIDE TRANSPORT SYSTEM PERMEASE PROTEIN DPPB-RELATED"/>
    <property type="match status" value="1"/>
</dbReference>
<accession>X1GZI3</accession>
<dbReference type="Pfam" id="PF00528">
    <property type="entry name" value="BPD_transp_1"/>
    <property type="match status" value="1"/>
</dbReference>
<dbReference type="PANTHER" id="PTHR43163:SF6">
    <property type="entry name" value="DIPEPTIDE TRANSPORT SYSTEM PERMEASE PROTEIN DPPB-RELATED"/>
    <property type="match status" value="1"/>
</dbReference>
<feature type="domain" description="ABC transmembrane type-1" evidence="8">
    <location>
        <begin position="1"/>
        <end position="186"/>
    </location>
</feature>
<dbReference type="EMBL" id="BARU01032946">
    <property type="protein sequence ID" value="GAH62557.1"/>
    <property type="molecule type" value="Genomic_DNA"/>
</dbReference>
<evidence type="ECO:0000256" key="1">
    <source>
        <dbReference type="ARBA" id="ARBA00004651"/>
    </source>
</evidence>
<evidence type="ECO:0000256" key="3">
    <source>
        <dbReference type="ARBA" id="ARBA00022475"/>
    </source>
</evidence>
<comment type="subcellular location">
    <subcellularLocation>
        <location evidence="1">Cell membrane</location>
        <topology evidence="1">Multi-pass membrane protein</topology>
    </subcellularLocation>
</comment>
<sequence length="194" mass="21462">LTFWLALVLQLIFFMLLEVLPSGGQLSMKIKLFQDIPHITGFMFLDSLITGNFAIFKDFLKHLILPAICVGAYTIGLVARMTRSALLEILSEDYIKAARSYGLSERLVLYSYALKNSLGPTVTVVTLSMGYAFMNTFLVESIFSWPGIGKYVADAVVCLDYPAIMGVTILAACAYVLLNLIADIIISFDPRVKL</sequence>
<dbReference type="Gene3D" id="1.10.3720.10">
    <property type="entry name" value="MetI-like"/>
    <property type="match status" value="1"/>
</dbReference>
<evidence type="ECO:0000256" key="7">
    <source>
        <dbReference type="SAM" id="Phobius"/>
    </source>
</evidence>
<feature type="transmembrane region" description="Helical" evidence="7">
    <location>
        <begin position="36"/>
        <end position="56"/>
    </location>
</feature>
<dbReference type="InterPro" id="IPR035906">
    <property type="entry name" value="MetI-like_sf"/>
</dbReference>
<dbReference type="InterPro" id="IPR000515">
    <property type="entry name" value="MetI-like"/>
</dbReference>
<dbReference type="PROSITE" id="PS50928">
    <property type="entry name" value="ABC_TM1"/>
    <property type="match status" value="1"/>
</dbReference>
<name>X1GZI3_9ZZZZ</name>
<evidence type="ECO:0000256" key="4">
    <source>
        <dbReference type="ARBA" id="ARBA00022692"/>
    </source>
</evidence>
<feature type="non-terminal residue" evidence="9">
    <location>
        <position position="1"/>
    </location>
</feature>
<dbReference type="GO" id="GO:0005886">
    <property type="term" value="C:plasma membrane"/>
    <property type="evidence" value="ECO:0007669"/>
    <property type="project" value="UniProtKB-SubCell"/>
</dbReference>
<evidence type="ECO:0000256" key="6">
    <source>
        <dbReference type="ARBA" id="ARBA00023136"/>
    </source>
</evidence>
<gene>
    <name evidence="9" type="ORF">S03H2_51889</name>
</gene>
<evidence type="ECO:0000256" key="2">
    <source>
        <dbReference type="ARBA" id="ARBA00022448"/>
    </source>
</evidence>
<keyword evidence="4 7" id="KW-0812">Transmembrane</keyword>
<keyword evidence="3" id="KW-1003">Cell membrane</keyword>
<organism evidence="9">
    <name type="scientific">marine sediment metagenome</name>
    <dbReference type="NCBI Taxonomy" id="412755"/>
    <lineage>
        <taxon>unclassified sequences</taxon>
        <taxon>metagenomes</taxon>
        <taxon>ecological metagenomes</taxon>
    </lineage>
</organism>
<feature type="transmembrane region" description="Helical" evidence="7">
    <location>
        <begin position="163"/>
        <end position="186"/>
    </location>
</feature>
<keyword evidence="5 7" id="KW-1133">Transmembrane helix</keyword>
<feature type="transmembrane region" description="Helical" evidence="7">
    <location>
        <begin position="62"/>
        <end position="79"/>
    </location>
</feature>
<keyword evidence="6 7" id="KW-0472">Membrane</keyword>
<reference evidence="9" key="1">
    <citation type="journal article" date="2014" name="Front. Microbiol.">
        <title>High frequency of phylogenetically diverse reductive dehalogenase-homologous genes in deep subseafloor sedimentary metagenomes.</title>
        <authorList>
            <person name="Kawai M."/>
            <person name="Futagami T."/>
            <person name="Toyoda A."/>
            <person name="Takaki Y."/>
            <person name="Nishi S."/>
            <person name="Hori S."/>
            <person name="Arai W."/>
            <person name="Tsubouchi T."/>
            <person name="Morono Y."/>
            <person name="Uchiyama I."/>
            <person name="Ito T."/>
            <person name="Fujiyama A."/>
            <person name="Inagaki F."/>
            <person name="Takami H."/>
        </authorList>
    </citation>
    <scope>NUCLEOTIDE SEQUENCE</scope>
    <source>
        <strain evidence="9">Expedition CK06-06</strain>
    </source>
</reference>
<evidence type="ECO:0000256" key="5">
    <source>
        <dbReference type="ARBA" id="ARBA00022989"/>
    </source>
</evidence>
<comment type="caution">
    <text evidence="9">The sequence shown here is derived from an EMBL/GenBank/DDBJ whole genome shotgun (WGS) entry which is preliminary data.</text>
</comment>